<evidence type="ECO:0008006" key="3">
    <source>
        <dbReference type="Google" id="ProtNLM"/>
    </source>
</evidence>
<sequence length="133" mass="14185">MSALPPADRRAVARPARARRVALPALTACLLGLGLAPIPVPAEDLPAGAALAVEMGCHNCHRPGSRHADAPTFEHLARELAKHRGDPQAAARLGVELRKGEPFHPRVVAHEQLSPETAAKLMQWLVDGAKRSQ</sequence>
<evidence type="ECO:0000313" key="1">
    <source>
        <dbReference type="EMBL" id="TXL64148.1"/>
    </source>
</evidence>
<dbReference type="Proteomes" id="UP000321548">
    <property type="component" value="Unassembled WGS sequence"/>
</dbReference>
<dbReference type="OrthoDB" id="8910827at2"/>
<proteinExistence type="predicted"/>
<dbReference type="Gene3D" id="1.10.760.10">
    <property type="entry name" value="Cytochrome c-like domain"/>
    <property type="match status" value="1"/>
</dbReference>
<protein>
    <recommendedName>
        <fullName evidence="3">Cytochrome c domain-containing protein</fullName>
    </recommendedName>
</protein>
<dbReference type="RefSeq" id="WP_147705209.1">
    <property type="nucleotide sequence ID" value="NZ_VDUY01000006.1"/>
</dbReference>
<dbReference type="InterPro" id="IPR036909">
    <property type="entry name" value="Cyt_c-like_dom_sf"/>
</dbReference>
<dbReference type="EMBL" id="VDUY01000006">
    <property type="protein sequence ID" value="TXL64148.1"/>
    <property type="molecule type" value="Genomic_DNA"/>
</dbReference>
<keyword evidence="2" id="KW-1185">Reference proteome</keyword>
<accession>A0A5C8NSI7</accession>
<organism evidence="1 2">
    <name type="scientific">Zeimonas arvi</name>
    <dbReference type="NCBI Taxonomy" id="2498847"/>
    <lineage>
        <taxon>Bacteria</taxon>
        <taxon>Pseudomonadati</taxon>
        <taxon>Pseudomonadota</taxon>
        <taxon>Betaproteobacteria</taxon>
        <taxon>Burkholderiales</taxon>
        <taxon>Burkholderiaceae</taxon>
        <taxon>Zeimonas</taxon>
    </lineage>
</organism>
<gene>
    <name evidence="1" type="ORF">FHP08_14495</name>
</gene>
<dbReference type="GO" id="GO:0009055">
    <property type="term" value="F:electron transfer activity"/>
    <property type="evidence" value="ECO:0007669"/>
    <property type="project" value="InterPro"/>
</dbReference>
<dbReference type="AlphaFoldDB" id="A0A5C8NSI7"/>
<comment type="caution">
    <text evidence="1">The sequence shown here is derived from an EMBL/GenBank/DDBJ whole genome shotgun (WGS) entry which is preliminary data.</text>
</comment>
<dbReference type="SUPFAM" id="SSF46626">
    <property type="entry name" value="Cytochrome c"/>
    <property type="match status" value="1"/>
</dbReference>
<name>A0A5C8NSI7_9BURK</name>
<evidence type="ECO:0000313" key="2">
    <source>
        <dbReference type="Proteomes" id="UP000321548"/>
    </source>
</evidence>
<dbReference type="GO" id="GO:0020037">
    <property type="term" value="F:heme binding"/>
    <property type="evidence" value="ECO:0007669"/>
    <property type="project" value="InterPro"/>
</dbReference>
<reference evidence="1 2" key="1">
    <citation type="submission" date="2019-06" db="EMBL/GenBank/DDBJ databases">
        <title>Quisquiliibacterium sp. nov., isolated from a maize field.</title>
        <authorList>
            <person name="Lin S.-Y."/>
            <person name="Tsai C.-F."/>
            <person name="Young C.-C."/>
        </authorList>
    </citation>
    <scope>NUCLEOTIDE SEQUENCE [LARGE SCALE GENOMIC DNA]</scope>
    <source>
        <strain evidence="1 2">CC-CFT501</strain>
    </source>
</reference>